<dbReference type="RefSeq" id="WP_074940634.1">
    <property type="nucleotide sequence ID" value="NZ_CANLRM010000005.1"/>
</dbReference>
<dbReference type="InterPro" id="IPR046947">
    <property type="entry name" value="LytR-like"/>
</dbReference>
<evidence type="ECO:0000259" key="3">
    <source>
        <dbReference type="PROSITE" id="PS50930"/>
    </source>
</evidence>
<keyword evidence="5" id="KW-1185">Reference proteome</keyword>
<reference evidence="4 5" key="1">
    <citation type="submission" date="2019-03" db="EMBL/GenBank/DDBJ databases">
        <title>Genomic Encyclopedia of Type Strains, Phase III (KMG-III): the genomes of soil and plant-associated and newly described type strains.</title>
        <authorList>
            <person name="Whitman W."/>
        </authorList>
    </citation>
    <scope>NUCLEOTIDE SEQUENCE [LARGE SCALE GENOMIC DNA]</scope>
    <source>
        <strain evidence="4 5">CECT 8301</strain>
    </source>
</reference>
<dbReference type="InterPro" id="IPR007492">
    <property type="entry name" value="LytTR_DNA-bd_dom"/>
</dbReference>
<organism evidence="4 5">
    <name type="scientific">Algibacter lectus</name>
    <dbReference type="NCBI Taxonomy" id="221126"/>
    <lineage>
        <taxon>Bacteria</taxon>
        <taxon>Pseudomonadati</taxon>
        <taxon>Bacteroidota</taxon>
        <taxon>Flavobacteriia</taxon>
        <taxon>Flavobacteriales</taxon>
        <taxon>Flavobacteriaceae</taxon>
        <taxon>Algibacter</taxon>
    </lineage>
</organism>
<evidence type="ECO:0000313" key="5">
    <source>
        <dbReference type="Proteomes" id="UP000294824"/>
    </source>
</evidence>
<dbReference type="PANTHER" id="PTHR37299:SF1">
    <property type="entry name" value="STAGE 0 SPORULATION PROTEIN A HOMOLOG"/>
    <property type="match status" value="1"/>
</dbReference>
<dbReference type="PANTHER" id="PTHR37299">
    <property type="entry name" value="TRANSCRIPTIONAL REGULATOR-RELATED"/>
    <property type="match status" value="1"/>
</dbReference>
<dbReference type="EMBL" id="SORL01000012">
    <property type="protein sequence ID" value="TDY60454.1"/>
    <property type="molecule type" value="Genomic_DNA"/>
</dbReference>
<dbReference type="Proteomes" id="UP000294824">
    <property type="component" value="Unassembled WGS sequence"/>
</dbReference>
<gene>
    <name evidence="4" type="ORF">DFQ06_3588</name>
</gene>
<evidence type="ECO:0000256" key="1">
    <source>
        <dbReference type="PROSITE-ProRule" id="PRU00169"/>
    </source>
</evidence>
<feature type="domain" description="HTH LytTR-type" evidence="3">
    <location>
        <begin position="145"/>
        <end position="247"/>
    </location>
</feature>
<dbReference type="Gene3D" id="2.40.50.1020">
    <property type="entry name" value="LytTr DNA-binding domain"/>
    <property type="match status" value="1"/>
</dbReference>
<accession>A0A4R8M5S8</accession>
<dbReference type="SMART" id="SM00850">
    <property type="entry name" value="LytTR"/>
    <property type="match status" value="1"/>
</dbReference>
<protein>
    <submittedName>
        <fullName evidence="4">LytTR family two component transcriptional regulator</fullName>
    </submittedName>
</protein>
<evidence type="ECO:0000313" key="4">
    <source>
        <dbReference type="EMBL" id="TDY60454.1"/>
    </source>
</evidence>
<dbReference type="Gene3D" id="3.40.50.2300">
    <property type="match status" value="1"/>
</dbReference>
<sequence>METISCFIVEDDPQAFAYASSIIETYQHIKIVGTSNTIKEAAMLIKELKPDFIILDVFLIDGNAFEFLPLFDSIDFKIIFTTSYAKFAIDAFKFSALDYLLKPYEKKDLILAIDKVVSDLEKTNYQQQLSTLMHNISSKEQSKKLILKTTEAIHVVDIKDVLYAKSDNNYTSFRLIDGKSILVSKPLKSFDEKLKEHRFFRVHQSFLINLNYITSFNKRSEEVVLNANHAIPVAQSRKKNLLTYIDELF</sequence>
<dbReference type="AlphaFoldDB" id="A0A4R8M5S8"/>
<dbReference type="SMART" id="SM00448">
    <property type="entry name" value="REC"/>
    <property type="match status" value="1"/>
</dbReference>
<comment type="caution">
    <text evidence="4">The sequence shown here is derived from an EMBL/GenBank/DDBJ whole genome shotgun (WGS) entry which is preliminary data.</text>
</comment>
<dbReference type="Pfam" id="PF04397">
    <property type="entry name" value="LytTR"/>
    <property type="match status" value="1"/>
</dbReference>
<name>A0A4R8M5S8_9FLAO</name>
<dbReference type="GO" id="GO:0003677">
    <property type="term" value="F:DNA binding"/>
    <property type="evidence" value="ECO:0007669"/>
    <property type="project" value="InterPro"/>
</dbReference>
<dbReference type="PROSITE" id="PS50930">
    <property type="entry name" value="HTH_LYTTR"/>
    <property type="match status" value="1"/>
</dbReference>
<evidence type="ECO:0000259" key="2">
    <source>
        <dbReference type="PROSITE" id="PS50110"/>
    </source>
</evidence>
<feature type="modified residue" description="4-aspartylphosphate" evidence="1">
    <location>
        <position position="56"/>
    </location>
</feature>
<feature type="domain" description="Response regulatory" evidence="2">
    <location>
        <begin position="5"/>
        <end position="117"/>
    </location>
</feature>
<dbReference type="PROSITE" id="PS50110">
    <property type="entry name" value="RESPONSE_REGULATORY"/>
    <property type="match status" value="1"/>
</dbReference>
<proteinExistence type="predicted"/>
<dbReference type="SUPFAM" id="SSF52172">
    <property type="entry name" value="CheY-like"/>
    <property type="match status" value="1"/>
</dbReference>
<dbReference type="GO" id="GO:0000156">
    <property type="term" value="F:phosphorelay response regulator activity"/>
    <property type="evidence" value="ECO:0007669"/>
    <property type="project" value="InterPro"/>
</dbReference>
<dbReference type="Pfam" id="PF00072">
    <property type="entry name" value="Response_reg"/>
    <property type="match status" value="1"/>
</dbReference>
<dbReference type="InterPro" id="IPR001789">
    <property type="entry name" value="Sig_transdc_resp-reg_receiver"/>
</dbReference>
<keyword evidence="1" id="KW-0597">Phosphoprotein</keyword>
<dbReference type="InterPro" id="IPR011006">
    <property type="entry name" value="CheY-like_superfamily"/>
</dbReference>